<protein>
    <recommendedName>
        <fullName evidence="2">tetrahydrofolate synthase</fullName>
        <ecNumber evidence="2">6.3.2.17</ecNumber>
    </recommendedName>
    <alternativeName>
        <fullName evidence="8">Tetrahydrofolylpolyglutamate synthase</fullName>
    </alternativeName>
</protein>
<dbReference type="EMBL" id="MFQB01000037">
    <property type="protein sequence ID" value="OGH66335.1"/>
    <property type="molecule type" value="Genomic_DNA"/>
</dbReference>
<evidence type="ECO:0000256" key="6">
    <source>
        <dbReference type="ARBA" id="ARBA00022840"/>
    </source>
</evidence>
<dbReference type="SUPFAM" id="SSF53623">
    <property type="entry name" value="MurD-like peptide ligases, catalytic domain"/>
    <property type="match status" value="1"/>
</dbReference>
<evidence type="ECO:0000256" key="2">
    <source>
        <dbReference type="ARBA" id="ARBA00013025"/>
    </source>
</evidence>
<evidence type="ECO:0000256" key="1">
    <source>
        <dbReference type="ARBA" id="ARBA00008276"/>
    </source>
</evidence>
<dbReference type="InterPro" id="IPR004101">
    <property type="entry name" value="Mur_ligase_C"/>
</dbReference>
<dbReference type="NCBIfam" id="TIGR01499">
    <property type="entry name" value="folC"/>
    <property type="match status" value="1"/>
</dbReference>
<organism evidence="13 14">
    <name type="scientific">Candidatus Magasanikbacteria bacterium RIFCSPHIGHO2_02_FULL_47_14</name>
    <dbReference type="NCBI Taxonomy" id="1798680"/>
    <lineage>
        <taxon>Bacteria</taxon>
        <taxon>Candidatus Magasanikiibacteriota</taxon>
    </lineage>
</organism>
<keyword evidence="3 10" id="KW-0436">Ligase</keyword>
<comment type="caution">
    <text evidence="13">The sequence shown here is derived from an EMBL/GenBank/DDBJ whole genome shotgun (WGS) entry which is preliminary data.</text>
</comment>
<dbReference type="GO" id="GO:0005737">
    <property type="term" value="C:cytoplasm"/>
    <property type="evidence" value="ECO:0007669"/>
    <property type="project" value="TreeGrafter"/>
</dbReference>
<evidence type="ECO:0000256" key="4">
    <source>
        <dbReference type="ARBA" id="ARBA00022723"/>
    </source>
</evidence>
<keyword evidence="7" id="KW-0460">Magnesium</keyword>
<dbReference type="Gene3D" id="3.90.190.20">
    <property type="entry name" value="Mur ligase, C-terminal domain"/>
    <property type="match status" value="1"/>
</dbReference>
<keyword evidence="4" id="KW-0479">Metal-binding</keyword>
<evidence type="ECO:0000256" key="10">
    <source>
        <dbReference type="PIRNR" id="PIRNR001563"/>
    </source>
</evidence>
<dbReference type="PANTHER" id="PTHR11136:SF0">
    <property type="entry name" value="DIHYDROFOLATE SYNTHETASE-RELATED"/>
    <property type="match status" value="1"/>
</dbReference>
<evidence type="ECO:0000256" key="7">
    <source>
        <dbReference type="ARBA" id="ARBA00022842"/>
    </source>
</evidence>
<dbReference type="AlphaFoldDB" id="A0A1F6M423"/>
<sequence length="437" mass="49553">MSFTEAYNYLLSLSNLPRREYMTDPRHCGIYLKRVRFFLDLIGNPEKKIPHYIHIAGTSGKGSTTAFIHNILQTAGKHVGSTYSPHPTIITERWKMGRRYMTKAEFIAIVAFLKSKLDQYIRTSPYDKLSFFELTEIIGFIWFAQKKAQWVVLETACGGRYDATNIIPHKDVAVITTIGLDHTELLGDTKEKIAYEKAGIIKKGCRVFTMEKNKKVLTVIEREARKRHADLVLSARGIQNIVQKNNTVSFLYNGNTYFLPTVGAHQAYNAALCVDVATYIGISVPHIQRGLSATQQPLRMEVVKQKPLIILDGAHNQDKMRTTVRAAQQLMQNKKKLHLIIGFSGDKQVRSMVHQLVSLKPATITCTRQTANVFRKVASPDVLARQCKKLLPRATVECFLDPEDAWTFAQTKLKKEDVLIVTGSIFLSGQYRHQVDR</sequence>
<dbReference type="STRING" id="1798680.A3J66_03285"/>
<dbReference type="Gene3D" id="3.40.1190.10">
    <property type="entry name" value="Mur-like, catalytic domain"/>
    <property type="match status" value="1"/>
</dbReference>
<dbReference type="Proteomes" id="UP000176282">
    <property type="component" value="Unassembled WGS sequence"/>
</dbReference>
<evidence type="ECO:0000313" key="13">
    <source>
        <dbReference type="EMBL" id="OGH66335.1"/>
    </source>
</evidence>
<gene>
    <name evidence="13" type="ORF">A3J66_03285</name>
</gene>
<evidence type="ECO:0000313" key="14">
    <source>
        <dbReference type="Proteomes" id="UP000176282"/>
    </source>
</evidence>
<keyword evidence="5 10" id="KW-0547">Nucleotide-binding</keyword>
<dbReference type="GO" id="GO:0008841">
    <property type="term" value="F:dihydrofolate synthase activity"/>
    <property type="evidence" value="ECO:0007669"/>
    <property type="project" value="TreeGrafter"/>
</dbReference>
<dbReference type="InterPro" id="IPR036615">
    <property type="entry name" value="Mur_ligase_C_dom_sf"/>
</dbReference>
<dbReference type="GO" id="GO:0046872">
    <property type="term" value="F:metal ion binding"/>
    <property type="evidence" value="ECO:0007669"/>
    <property type="project" value="UniProtKB-KW"/>
</dbReference>
<dbReference type="SUPFAM" id="SSF53244">
    <property type="entry name" value="MurD-like peptide ligases, peptide-binding domain"/>
    <property type="match status" value="1"/>
</dbReference>
<evidence type="ECO:0000256" key="8">
    <source>
        <dbReference type="ARBA" id="ARBA00030592"/>
    </source>
</evidence>
<dbReference type="InterPro" id="IPR001645">
    <property type="entry name" value="Folylpolyglutamate_synth"/>
</dbReference>
<evidence type="ECO:0000259" key="12">
    <source>
        <dbReference type="Pfam" id="PF08245"/>
    </source>
</evidence>
<name>A0A1F6M423_9BACT</name>
<comment type="catalytic activity">
    <reaction evidence="9">
        <text>(6S)-5,6,7,8-tetrahydrofolyl-(gamma-L-Glu)(n) + L-glutamate + ATP = (6S)-5,6,7,8-tetrahydrofolyl-(gamma-L-Glu)(n+1) + ADP + phosphate + H(+)</text>
        <dbReference type="Rhea" id="RHEA:10580"/>
        <dbReference type="Rhea" id="RHEA-COMP:14738"/>
        <dbReference type="Rhea" id="RHEA-COMP:14740"/>
        <dbReference type="ChEBI" id="CHEBI:15378"/>
        <dbReference type="ChEBI" id="CHEBI:29985"/>
        <dbReference type="ChEBI" id="CHEBI:30616"/>
        <dbReference type="ChEBI" id="CHEBI:43474"/>
        <dbReference type="ChEBI" id="CHEBI:141005"/>
        <dbReference type="ChEBI" id="CHEBI:456216"/>
        <dbReference type="EC" id="6.3.2.17"/>
    </reaction>
</comment>
<dbReference type="GO" id="GO:0005524">
    <property type="term" value="F:ATP binding"/>
    <property type="evidence" value="ECO:0007669"/>
    <property type="project" value="UniProtKB-KW"/>
</dbReference>
<feature type="domain" description="Mur ligase C-terminal" evidence="11">
    <location>
        <begin position="299"/>
        <end position="424"/>
    </location>
</feature>
<dbReference type="Pfam" id="PF08245">
    <property type="entry name" value="Mur_ligase_M"/>
    <property type="match status" value="1"/>
</dbReference>
<dbReference type="GO" id="GO:0004326">
    <property type="term" value="F:tetrahydrofolylpolyglutamate synthase activity"/>
    <property type="evidence" value="ECO:0007669"/>
    <property type="project" value="UniProtKB-EC"/>
</dbReference>
<reference evidence="13 14" key="1">
    <citation type="journal article" date="2016" name="Nat. Commun.">
        <title>Thousands of microbial genomes shed light on interconnected biogeochemical processes in an aquifer system.</title>
        <authorList>
            <person name="Anantharaman K."/>
            <person name="Brown C.T."/>
            <person name="Hug L.A."/>
            <person name="Sharon I."/>
            <person name="Castelle C.J."/>
            <person name="Probst A.J."/>
            <person name="Thomas B.C."/>
            <person name="Singh A."/>
            <person name="Wilkins M.J."/>
            <person name="Karaoz U."/>
            <person name="Brodie E.L."/>
            <person name="Williams K.H."/>
            <person name="Hubbard S.S."/>
            <person name="Banfield J.F."/>
        </authorList>
    </citation>
    <scope>NUCLEOTIDE SEQUENCE [LARGE SCALE GENOMIC DNA]</scope>
</reference>
<evidence type="ECO:0000256" key="3">
    <source>
        <dbReference type="ARBA" id="ARBA00022598"/>
    </source>
</evidence>
<proteinExistence type="inferred from homology"/>
<dbReference type="InterPro" id="IPR013221">
    <property type="entry name" value="Mur_ligase_cen"/>
</dbReference>
<keyword evidence="6 10" id="KW-0067">ATP-binding</keyword>
<evidence type="ECO:0000256" key="9">
    <source>
        <dbReference type="ARBA" id="ARBA00047493"/>
    </source>
</evidence>
<evidence type="ECO:0000259" key="11">
    <source>
        <dbReference type="Pfam" id="PF02875"/>
    </source>
</evidence>
<evidence type="ECO:0000256" key="5">
    <source>
        <dbReference type="ARBA" id="ARBA00022741"/>
    </source>
</evidence>
<dbReference type="InterPro" id="IPR036565">
    <property type="entry name" value="Mur-like_cat_sf"/>
</dbReference>
<feature type="domain" description="Mur ligase central" evidence="12">
    <location>
        <begin position="55"/>
        <end position="275"/>
    </location>
</feature>
<dbReference type="EC" id="6.3.2.17" evidence="2"/>
<comment type="similarity">
    <text evidence="1 10">Belongs to the folylpolyglutamate synthase family.</text>
</comment>
<dbReference type="PIRSF" id="PIRSF001563">
    <property type="entry name" value="Folylpolyglu_synth"/>
    <property type="match status" value="1"/>
</dbReference>
<accession>A0A1F6M423</accession>
<dbReference type="PANTHER" id="PTHR11136">
    <property type="entry name" value="FOLYLPOLYGLUTAMATE SYNTHASE-RELATED"/>
    <property type="match status" value="1"/>
</dbReference>
<dbReference type="Pfam" id="PF02875">
    <property type="entry name" value="Mur_ligase_C"/>
    <property type="match status" value="1"/>
</dbReference>